<accession>A0ABP5GJJ6</accession>
<dbReference type="CDD" id="cd00093">
    <property type="entry name" value="HTH_XRE"/>
    <property type="match status" value="1"/>
</dbReference>
<organism evidence="2 3">
    <name type="scientific">Streptomyces cheonanensis</name>
    <dbReference type="NCBI Taxonomy" id="312720"/>
    <lineage>
        <taxon>Bacteria</taxon>
        <taxon>Bacillati</taxon>
        <taxon>Actinomycetota</taxon>
        <taxon>Actinomycetes</taxon>
        <taxon>Kitasatosporales</taxon>
        <taxon>Streptomycetaceae</taxon>
        <taxon>Streptomyces</taxon>
    </lineage>
</organism>
<comment type="caution">
    <text evidence="2">The sequence shown here is derived from an EMBL/GenBank/DDBJ whole genome shotgun (WGS) entry which is preliminary data.</text>
</comment>
<evidence type="ECO:0000313" key="3">
    <source>
        <dbReference type="Proteomes" id="UP001403094"/>
    </source>
</evidence>
<dbReference type="EMBL" id="BAAANQ010000003">
    <property type="protein sequence ID" value="GAA2048295.1"/>
    <property type="molecule type" value="Genomic_DNA"/>
</dbReference>
<name>A0ABP5GJJ6_9ACTN</name>
<dbReference type="InterPro" id="IPR043917">
    <property type="entry name" value="DUF5753"/>
</dbReference>
<feature type="domain" description="DUF5753" evidence="1">
    <location>
        <begin position="103"/>
        <end position="274"/>
    </location>
</feature>
<reference evidence="3" key="1">
    <citation type="journal article" date="2019" name="Int. J. Syst. Evol. Microbiol.">
        <title>The Global Catalogue of Microorganisms (GCM) 10K type strain sequencing project: providing services to taxonomists for standard genome sequencing and annotation.</title>
        <authorList>
            <consortium name="The Broad Institute Genomics Platform"/>
            <consortium name="The Broad Institute Genome Sequencing Center for Infectious Disease"/>
            <person name="Wu L."/>
            <person name="Ma J."/>
        </authorList>
    </citation>
    <scope>NUCLEOTIDE SEQUENCE [LARGE SCALE GENOMIC DNA]</scope>
    <source>
        <strain evidence="3">JCM 14549</strain>
    </source>
</reference>
<protein>
    <submittedName>
        <fullName evidence="2">Helix-turn-helix transcriptional regulator</fullName>
    </submittedName>
</protein>
<dbReference type="Pfam" id="PF13560">
    <property type="entry name" value="HTH_31"/>
    <property type="match status" value="1"/>
</dbReference>
<dbReference type="SUPFAM" id="SSF47413">
    <property type="entry name" value="lambda repressor-like DNA-binding domains"/>
    <property type="match status" value="1"/>
</dbReference>
<dbReference type="Gene3D" id="1.10.260.40">
    <property type="entry name" value="lambda repressor-like DNA-binding domains"/>
    <property type="match status" value="1"/>
</dbReference>
<dbReference type="Proteomes" id="UP001403094">
    <property type="component" value="Unassembled WGS sequence"/>
</dbReference>
<gene>
    <name evidence="2" type="ORF">GCM10009757_18000</name>
</gene>
<sequence length="282" mass="31467">MSRPPKGVDEARQELGGRLRALRQMAGLDGRTLAGRLGWPASKVSKLQLGRQSPTESDIREWTAACGAPQAAGELLVLLRDLDRRYAEWRRQLHQGHAAVQRSWKQMEESATIIRSFESCWVPGLLQTAEYAAARFREHAGLFDSPRDTQEAVAERLERQKALYEPGRRQRHMVVSESVLRYGLAPAPVMRAQLDRLVSATTLPTVRLGVVPHGKRLPVSPAHNFCIFDDQLVTVEIASAELRLGQPEEVSLYRRVFDALATSALYDAAARRLIIAAAESWA</sequence>
<dbReference type="Pfam" id="PF19054">
    <property type="entry name" value="DUF5753"/>
    <property type="match status" value="1"/>
</dbReference>
<dbReference type="InterPro" id="IPR001387">
    <property type="entry name" value="Cro/C1-type_HTH"/>
</dbReference>
<dbReference type="InterPro" id="IPR010982">
    <property type="entry name" value="Lambda_DNA-bd_dom_sf"/>
</dbReference>
<keyword evidence="3" id="KW-1185">Reference proteome</keyword>
<dbReference type="RefSeq" id="WP_346070168.1">
    <property type="nucleotide sequence ID" value="NZ_BAAANQ010000003.1"/>
</dbReference>
<proteinExistence type="predicted"/>
<evidence type="ECO:0000313" key="2">
    <source>
        <dbReference type="EMBL" id="GAA2048295.1"/>
    </source>
</evidence>
<evidence type="ECO:0000259" key="1">
    <source>
        <dbReference type="Pfam" id="PF19054"/>
    </source>
</evidence>